<dbReference type="OrthoDB" id="9805969at2"/>
<evidence type="ECO:0000313" key="8">
    <source>
        <dbReference type="Proteomes" id="UP000257017"/>
    </source>
</evidence>
<keyword evidence="3 5" id="KW-0687">Ribonucleoprotein</keyword>
<evidence type="ECO:0000256" key="6">
    <source>
        <dbReference type="RuleBase" id="RU004006"/>
    </source>
</evidence>
<keyword evidence="6" id="KW-0694">RNA-binding</keyword>
<name>A0A346E106_9FLAO</name>
<proteinExistence type="inferred from homology"/>
<evidence type="ECO:0000256" key="4">
    <source>
        <dbReference type="ARBA" id="ARBA00035480"/>
    </source>
</evidence>
<dbReference type="GO" id="GO:0019843">
    <property type="term" value="F:rRNA binding"/>
    <property type="evidence" value="ECO:0007669"/>
    <property type="project" value="UniProtKB-KW"/>
</dbReference>
<evidence type="ECO:0000256" key="1">
    <source>
        <dbReference type="ARBA" id="ARBA00009451"/>
    </source>
</evidence>
<evidence type="ECO:0000256" key="2">
    <source>
        <dbReference type="ARBA" id="ARBA00022980"/>
    </source>
</evidence>
<dbReference type="GO" id="GO:1990904">
    <property type="term" value="C:ribonucleoprotein complex"/>
    <property type="evidence" value="ECO:0007669"/>
    <property type="project" value="UniProtKB-KW"/>
</dbReference>
<dbReference type="Proteomes" id="UP000257017">
    <property type="component" value="Chromosome"/>
</dbReference>
<dbReference type="InterPro" id="IPR001063">
    <property type="entry name" value="Ribosomal_uL22"/>
</dbReference>
<dbReference type="Gene3D" id="3.90.470.10">
    <property type="entry name" value="Ribosomal protein L22/L17"/>
    <property type="match status" value="1"/>
</dbReference>
<comment type="subunit">
    <text evidence="6">Part of the 50S ribosomal subunit.</text>
</comment>
<dbReference type="SUPFAM" id="SSF54843">
    <property type="entry name" value="Ribosomal protein L22"/>
    <property type="match status" value="1"/>
</dbReference>
<dbReference type="EMBL" id="CP028359">
    <property type="protein sequence ID" value="AXN02661.1"/>
    <property type="molecule type" value="Genomic_DNA"/>
</dbReference>
<comment type="similarity">
    <text evidence="1 5">Belongs to the universal ribosomal protein uL22 family.</text>
</comment>
<keyword evidence="6" id="KW-0699">rRNA-binding</keyword>
<sequence>MLKKLYYKYNNINYSQIKLRKLINILKYKNIEYIRNLLGNLKNKGAIFLKKIILNAYKQNFYKIESQKQNVYLKNIIINKSIRFQKIRPAPQGRANKIKKQFFKMILILKK</sequence>
<dbReference type="GO" id="GO:0005840">
    <property type="term" value="C:ribosome"/>
    <property type="evidence" value="ECO:0007669"/>
    <property type="project" value="UniProtKB-KW"/>
</dbReference>
<dbReference type="RefSeq" id="WP_158380367.1">
    <property type="nucleotide sequence ID" value="NZ_CP028359.1"/>
</dbReference>
<keyword evidence="2 5" id="KW-0689">Ribosomal protein</keyword>
<dbReference type="InterPro" id="IPR036394">
    <property type="entry name" value="Ribosomal_uL22_sf"/>
</dbReference>
<protein>
    <recommendedName>
        <fullName evidence="4">50S ribosomal protein L22</fullName>
    </recommendedName>
</protein>
<dbReference type="AlphaFoldDB" id="A0A346E106"/>
<gene>
    <name evidence="7" type="ORF">C9I73_124</name>
</gene>
<dbReference type="GO" id="GO:0006412">
    <property type="term" value="P:translation"/>
    <property type="evidence" value="ECO:0007669"/>
    <property type="project" value="InterPro"/>
</dbReference>
<accession>A0A346E106</accession>
<evidence type="ECO:0000256" key="3">
    <source>
        <dbReference type="ARBA" id="ARBA00023274"/>
    </source>
</evidence>
<evidence type="ECO:0000256" key="5">
    <source>
        <dbReference type="RuleBase" id="RU004005"/>
    </source>
</evidence>
<organism evidence="7 8">
    <name type="scientific">Candidatus Karelsulcia muelleri</name>
    <dbReference type="NCBI Taxonomy" id="336810"/>
    <lineage>
        <taxon>Bacteria</taxon>
        <taxon>Pseudomonadati</taxon>
        <taxon>Bacteroidota</taxon>
        <taxon>Flavobacteriia</taxon>
        <taxon>Flavobacteriales</taxon>
        <taxon>Candidatus Karelsulcia</taxon>
    </lineage>
</organism>
<dbReference type="GO" id="GO:0003735">
    <property type="term" value="F:structural constituent of ribosome"/>
    <property type="evidence" value="ECO:0007669"/>
    <property type="project" value="InterPro"/>
</dbReference>
<evidence type="ECO:0000313" key="7">
    <source>
        <dbReference type="EMBL" id="AXN02661.1"/>
    </source>
</evidence>
<dbReference type="Pfam" id="PF00237">
    <property type="entry name" value="Ribosomal_L22"/>
    <property type="match status" value="1"/>
</dbReference>
<reference evidence="7 8" key="1">
    <citation type="submission" date="2018-03" db="EMBL/GenBank/DDBJ databases">
        <title>A parallel universe: an anciently diverged bacterial symbiosis in a Hawaiian planthopper (Hemiptera: Cixiidae) reveals rearranged nutritional responsibilities.</title>
        <authorList>
            <person name="Bennett G."/>
            <person name="Mao M."/>
        </authorList>
    </citation>
    <scope>NUCLEOTIDE SEQUENCE [LARGE SCALE GENOMIC DNA]</scope>
    <source>
        <strain evidence="7 8">OLIH</strain>
    </source>
</reference>